<accession>A0A0K1JPK7</accession>
<dbReference type="AlphaFoldDB" id="A0A0K1JPK7"/>
<organism evidence="2 3">
    <name type="scientific">Luteipulveratus mongoliensis</name>
    <dbReference type="NCBI Taxonomy" id="571913"/>
    <lineage>
        <taxon>Bacteria</taxon>
        <taxon>Bacillati</taxon>
        <taxon>Actinomycetota</taxon>
        <taxon>Actinomycetes</taxon>
        <taxon>Micrococcales</taxon>
        <taxon>Dermacoccaceae</taxon>
        <taxon>Luteipulveratus</taxon>
    </lineage>
</organism>
<dbReference type="EMBL" id="CP011112">
    <property type="protein sequence ID" value="AKU18528.1"/>
    <property type="molecule type" value="Genomic_DNA"/>
</dbReference>
<proteinExistence type="predicted"/>
<evidence type="ECO:0000313" key="3">
    <source>
        <dbReference type="Proteomes" id="UP000066480"/>
    </source>
</evidence>
<feature type="domain" description="Tyrosine specific protein phosphatases" evidence="1">
    <location>
        <begin position="120"/>
        <end position="152"/>
    </location>
</feature>
<keyword evidence="3" id="KW-1185">Reference proteome</keyword>
<protein>
    <submittedName>
        <fullName evidence="2">Protein tyrosine phosphatase</fullName>
    </submittedName>
</protein>
<dbReference type="InterPro" id="IPR016130">
    <property type="entry name" value="Tyr_Pase_AS"/>
</dbReference>
<dbReference type="PATRIC" id="fig|571913.6.peg.241"/>
<dbReference type="InterPro" id="IPR000387">
    <property type="entry name" value="Tyr_Pase_dom"/>
</dbReference>
<gene>
    <name evidence="2" type="ORF">VV02_01175</name>
</gene>
<dbReference type="SUPFAM" id="SSF52799">
    <property type="entry name" value="(Phosphotyrosine protein) phosphatases II"/>
    <property type="match status" value="1"/>
</dbReference>
<dbReference type="PROSITE" id="PS00383">
    <property type="entry name" value="TYR_PHOSPHATASE_1"/>
    <property type="match status" value="1"/>
</dbReference>
<evidence type="ECO:0000259" key="1">
    <source>
        <dbReference type="PROSITE" id="PS50056"/>
    </source>
</evidence>
<evidence type="ECO:0000313" key="2">
    <source>
        <dbReference type="EMBL" id="AKU18528.1"/>
    </source>
</evidence>
<dbReference type="InterPro" id="IPR029021">
    <property type="entry name" value="Prot-tyrosine_phosphatase-like"/>
</dbReference>
<dbReference type="STRING" id="571913.VV02_01175"/>
<dbReference type="KEGG" id="lmoi:VV02_01175"/>
<dbReference type="PROSITE" id="PS50056">
    <property type="entry name" value="TYR_PHOSPHATASE_2"/>
    <property type="match status" value="1"/>
</dbReference>
<name>A0A0K1JPK7_9MICO</name>
<dbReference type="Proteomes" id="UP000066480">
    <property type="component" value="Chromosome"/>
</dbReference>
<dbReference type="InterPro" id="IPR026893">
    <property type="entry name" value="Tyr/Ser_Pase_IphP-type"/>
</dbReference>
<dbReference type="Gene3D" id="3.90.190.10">
    <property type="entry name" value="Protein tyrosine phosphatase superfamily"/>
    <property type="match status" value="1"/>
</dbReference>
<dbReference type="Pfam" id="PF13350">
    <property type="entry name" value="Y_phosphatase3"/>
    <property type="match status" value="1"/>
</dbReference>
<reference evidence="2 3" key="1">
    <citation type="submission" date="2015-03" db="EMBL/GenBank/DDBJ databases">
        <title>Luteipulveratus halotolerans sp. nov., a novel actinobacterium (Dermacoccaceae) from Sarawak, Malaysia.</title>
        <authorList>
            <person name="Juboi H."/>
            <person name="Basik A."/>
            <person name="Shamsul S.S."/>
            <person name="Arnold P."/>
            <person name="Schmitt E.K."/>
            <person name="Sanglier J.-J."/>
            <person name="Yeo T."/>
        </authorList>
    </citation>
    <scope>NUCLEOTIDE SEQUENCE [LARGE SCALE GENOMIC DNA]</scope>
    <source>
        <strain evidence="2 3">MN07-A0370</strain>
    </source>
</reference>
<sequence length="245" mass="26763">MRDLGGLPTQDGGQIQPGRLVRSDNLQELTDADIETLLEHGVTDIVDLRSKAELQMTGPGPLIDLESLTHHHHSLFADDDIAVEDALVLPWADRVEEERDDNHWTSHYLGYLAERPDSVSDALRVVARAEGAAVVHCAAGKDRTGTVVALALSAVGVSDEDVTADYLATTERIEGIVERLQATPAYADNLRDRPMSDHIPDPETIPRLLDAVRRTAGSVPAFLKATGWSDEDLEQLRRRLTDPAG</sequence>
<dbReference type="GO" id="GO:0004721">
    <property type="term" value="F:phosphoprotein phosphatase activity"/>
    <property type="evidence" value="ECO:0007669"/>
    <property type="project" value="InterPro"/>
</dbReference>